<protein>
    <submittedName>
        <fullName evidence="1">Uncharacterized protein</fullName>
    </submittedName>
</protein>
<dbReference type="Proteomes" id="UP000770717">
    <property type="component" value="Unassembled WGS sequence"/>
</dbReference>
<reference evidence="1" key="1">
    <citation type="thesis" date="2020" institute="ProQuest LLC" country="789 East Eisenhower Parkway, Ann Arbor, MI, USA">
        <title>Comparative Genomics and Chromosome Evolution.</title>
        <authorList>
            <person name="Mudd A.B."/>
        </authorList>
    </citation>
    <scope>NUCLEOTIDE SEQUENCE</scope>
    <source>
        <strain evidence="1">HN-11 Male</strain>
        <tissue evidence="1">Kidney and liver</tissue>
    </source>
</reference>
<dbReference type="EMBL" id="WNTK01000001">
    <property type="protein sequence ID" value="KAG9493798.1"/>
    <property type="molecule type" value="Genomic_DNA"/>
</dbReference>
<proteinExistence type="predicted"/>
<keyword evidence="2" id="KW-1185">Reference proteome</keyword>
<evidence type="ECO:0000313" key="1">
    <source>
        <dbReference type="EMBL" id="KAG9493798.1"/>
    </source>
</evidence>
<sequence>MMFKGERLYLANSLKQIAHHILELTITSIIRISPESCYNTDIPLILTKRLLTSVSKASSRISMKITGDIACQSA</sequence>
<gene>
    <name evidence="1" type="ORF">GDO78_001593</name>
</gene>
<organism evidence="1 2">
    <name type="scientific">Eleutherodactylus coqui</name>
    <name type="common">Puerto Rican coqui</name>
    <dbReference type="NCBI Taxonomy" id="57060"/>
    <lineage>
        <taxon>Eukaryota</taxon>
        <taxon>Metazoa</taxon>
        <taxon>Chordata</taxon>
        <taxon>Craniata</taxon>
        <taxon>Vertebrata</taxon>
        <taxon>Euteleostomi</taxon>
        <taxon>Amphibia</taxon>
        <taxon>Batrachia</taxon>
        <taxon>Anura</taxon>
        <taxon>Neobatrachia</taxon>
        <taxon>Hyloidea</taxon>
        <taxon>Eleutherodactylidae</taxon>
        <taxon>Eleutherodactylinae</taxon>
        <taxon>Eleutherodactylus</taxon>
        <taxon>Eleutherodactylus</taxon>
    </lineage>
</organism>
<comment type="caution">
    <text evidence="1">The sequence shown here is derived from an EMBL/GenBank/DDBJ whole genome shotgun (WGS) entry which is preliminary data.</text>
</comment>
<name>A0A8J6FTU6_ELECQ</name>
<accession>A0A8J6FTU6</accession>
<dbReference type="AlphaFoldDB" id="A0A8J6FTU6"/>
<evidence type="ECO:0000313" key="2">
    <source>
        <dbReference type="Proteomes" id="UP000770717"/>
    </source>
</evidence>